<accession>A0A645GUQ5</accession>
<feature type="region of interest" description="Disordered" evidence="1">
    <location>
        <begin position="67"/>
        <end position="102"/>
    </location>
</feature>
<evidence type="ECO:0000313" key="2">
    <source>
        <dbReference type="EMBL" id="MPN30070.1"/>
    </source>
</evidence>
<sequence>MVPNLGPERLQDTGPSPEAGLPARAAGRGGAAAAGGYALPLRTDPEHPHHAEGALCLQSAGACRRTEGPRKFSAGHLQPVSRRAGAVPERGGDLSPAGGPNH</sequence>
<dbReference type="EMBL" id="VSSQ01081053">
    <property type="protein sequence ID" value="MPN30070.1"/>
    <property type="molecule type" value="Genomic_DNA"/>
</dbReference>
<comment type="caution">
    <text evidence="2">The sequence shown here is derived from an EMBL/GenBank/DDBJ whole genome shotgun (WGS) entry which is preliminary data.</text>
</comment>
<name>A0A645GUQ5_9ZZZZ</name>
<gene>
    <name evidence="2" type="ORF">SDC9_177527</name>
</gene>
<protein>
    <submittedName>
        <fullName evidence="2">Uncharacterized protein</fullName>
    </submittedName>
</protein>
<dbReference type="AlphaFoldDB" id="A0A645GUQ5"/>
<feature type="region of interest" description="Disordered" evidence="1">
    <location>
        <begin position="1"/>
        <end position="51"/>
    </location>
</feature>
<organism evidence="2">
    <name type="scientific">bioreactor metagenome</name>
    <dbReference type="NCBI Taxonomy" id="1076179"/>
    <lineage>
        <taxon>unclassified sequences</taxon>
        <taxon>metagenomes</taxon>
        <taxon>ecological metagenomes</taxon>
    </lineage>
</organism>
<reference evidence="2" key="1">
    <citation type="submission" date="2019-08" db="EMBL/GenBank/DDBJ databases">
        <authorList>
            <person name="Kucharzyk K."/>
            <person name="Murdoch R.W."/>
            <person name="Higgins S."/>
            <person name="Loffler F."/>
        </authorList>
    </citation>
    <scope>NUCLEOTIDE SEQUENCE</scope>
</reference>
<evidence type="ECO:0000256" key="1">
    <source>
        <dbReference type="SAM" id="MobiDB-lite"/>
    </source>
</evidence>
<proteinExistence type="predicted"/>